<organism evidence="1">
    <name type="scientific">bioreactor metagenome</name>
    <dbReference type="NCBI Taxonomy" id="1076179"/>
    <lineage>
        <taxon>unclassified sequences</taxon>
        <taxon>metagenomes</taxon>
        <taxon>ecological metagenomes</taxon>
    </lineage>
</organism>
<gene>
    <name evidence="1" type="ORF">SDC9_194435</name>
</gene>
<dbReference type="AlphaFoldDB" id="A0A645I7G2"/>
<name>A0A645I7G2_9ZZZZ</name>
<dbReference type="EMBL" id="VSSQ01107838">
    <property type="protein sequence ID" value="MPN46836.1"/>
    <property type="molecule type" value="Genomic_DNA"/>
</dbReference>
<comment type="caution">
    <text evidence="1">The sequence shown here is derived from an EMBL/GenBank/DDBJ whole genome shotgun (WGS) entry which is preliminary data.</text>
</comment>
<evidence type="ECO:0000313" key="1">
    <source>
        <dbReference type="EMBL" id="MPN46836.1"/>
    </source>
</evidence>
<sequence length="126" mass="13921">MLCLRQEVGRYKDRVGGFIGQHFYFRRACGHVNGYVAQAHQLLGSGNVLVAGAEYLVHFRYAFCSVCHSGNGLYSSGLVDFAHSCHTCGKEYGGVYFPVFSRGTAQNDFFASGQFSGNSEHEYGRE</sequence>
<reference evidence="1" key="1">
    <citation type="submission" date="2019-08" db="EMBL/GenBank/DDBJ databases">
        <authorList>
            <person name="Kucharzyk K."/>
            <person name="Murdoch R.W."/>
            <person name="Higgins S."/>
            <person name="Loffler F."/>
        </authorList>
    </citation>
    <scope>NUCLEOTIDE SEQUENCE</scope>
</reference>
<proteinExistence type="predicted"/>
<accession>A0A645I7G2</accession>
<protein>
    <submittedName>
        <fullName evidence="1">Uncharacterized protein</fullName>
    </submittedName>
</protein>